<feature type="transmembrane region" description="Helical" evidence="5">
    <location>
        <begin position="129"/>
        <end position="149"/>
    </location>
</feature>
<feature type="domain" description="EamA" evidence="6">
    <location>
        <begin position="13"/>
        <end position="140"/>
    </location>
</feature>
<comment type="subcellular location">
    <subcellularLocation>
        <location evidence="1">Membrane</location>
        <topology evidence="1">Multi-pass membrane protein</topology>
    </subcellularLocation>
</comment>
<dbReference type="GO" id="GO:0016020">
    <property type="term" value="C:membrane"/>
    <property type="evidence" value="ECO:0007669"/>
    <property type="project" value="UniProtKB-SubCell"/>
</dbReference>
<feature type="non-terminal residue" evidence="7">
    <location>
        <position position="1"/>
    </location>
</feature>
<keyword evidence="3 5" id="KW-1133">Transmembrane helix</keyword>
<feature type="transmembrane region" description="Helical" evidence="5">
    <location>
        <begin position="184"/>
        <end position="204"/>
    </location>
</feature>
<dbReference type="InterPro" id="IPR000620">
    <property type="entry name" value="EamA_dom"/>
</dbReference>
<organism evidence="7">
    <name type="scientific">marine metagenome</name>
    <dbReference type="NCBI Taxonomy" id="408172"/>
    <lineage>
        <taxon>unclassified sequences</taxon>
        <taxon>metagenomes</taxon>
        <taxon>ecological metagenomes</taxon>
    </lineage>
</organism>
<dbReference type="PANTHER" id="PTHR32322:SF2">
    <property type="entry name" value="EAMA DOMAIN-CONTAINING PROTEIN"/>
    <property type="match status" value="1"/>
</dbReference>
<dbReference type="InterPro" id="IPR037185">
    <property type="entry name" value="EmrE-like"/>
</dbReference>
<proteinExistence type="predicted"/>
<feature type="domain" description="EamA" evidence="6">
    <location>
        <begin position="155"/>
        <end position="288"/>
    </location>
</feature>
<accession>A0A381UMD9</accession>
<name>A0A381UMD9_9ZZZZ</name>
<reference evidence="7" key="1">
    <citation type="submission" date="2018-05" db="EMBL/GenBank/DDBJ databases">
        <authorList>
            <person name="Lanie J.A."/>
            <person name="Ng W.-L."/>
            <person name="Kazmierczak K.M."/>
            <person name="Andrzejewski T.M."/>
            <person name="Davidsen T.M."/>
            <person name="Wayne K.J."/>
            <person name="Tettelin H."/>
            <person name="Glass J.I."/>
            <person name="Rusch D."/>
            <person name="Podicherti R."/>
            <person name="Tsui H.-C.T."/>
            <person name="Winkler M.E."/>
        </authorList>
    </citation>
    <scope>NUCLEOTIDE SEQUENCE</scope>
</reference>
<feature type="transmembrane region" description="Helical" evidence="5">
    <location>
        <begin position="98"/>
        <end position="117"/>
    </location>
</feature>
<dbReference type="InterPro" id="IPR050638">
    <property type="entry name" value="AA-Vitamin_Transporters"/>
</dbReference>
<evidence type="ECO:0000256" key="2">
    <source>
        <dbReference type="ARBA" id="ARBA00022692"/>
    </source>
</evidence>
<evidence type="ECO:0000313" key="7">
    <source>
        <dbReference type="EMBL" id="SVA29326.1"/>
    </source>
</evidence>
<dbReference type="Pfam" id="PF00892">
    <property type="entry name" value="EamA"/>
    <property type="match status" value="2"/>
</dbReference>
<feature type="transmembrane region" description="Helical" evidence="5">
    <location>
        <begin position="67"/>
        <end position="86"/>
    </location>
</feature>
<feature type="transmembrane region" description="Helical" evidence="5">
    <location>
        <begin position="5"/>
        <end position="25"/>
    </location>
</feature>
<keyword evidence="2 5" id="KW-0812">Transmembrane</keyword>
<feature type="transmembrane region" description="Helical" evidence="5">
    <location>
        <begin position="155"/>
        <end position="172"/>
    </location>
</feature>
<evidence type="ECO:0000259" key="6">
    <source>
        <dbReference type="Pfam" id="PF00892"/>
    </source>
</evidence>
<dbReference type="EMBL" id="UINC01006736">
    <property type="protein sequence ID" value="SVA29326.1"/>
    <property type="molecule type" value="Genomic_DNA"/>
</dbReference>
<feature type="transmembrane region" description="Helical" evidence="5">
    <location>
        <begin position="271"/>
        <end position="291"/>
    </location>
</feature>
<sequence>VTEQLLLAGAPSLFVVLWSTGYISARLGLPYAEAATFLMMRFALAAAFMVALVVASRAPLPTSLREWIHCAVAGALVHGLYLYGGFASIKAGLTPTTIAVVVGMQPMITAVLIGPILGEAVNIRQWGGFFLGTVGVILVIVANFSSIGFGSGAPAVYLSLLCVVSISVGTLYQKRFCASVDLRSGTMIQLIVAALLMWGISSWFETGYVEWTGTFVFALMWLVFVLSVGAYALLWWLVRRKAATNVVSLFFLMPPVTAVFDWLLFDQGLSLITLMGIAIAVAGIAIVIRYGPQSSVASSNK</sequence>
<evidence type="ECO:0000256" key="3">
    <source>
        <dbReference type="ARBA" id="ARBA00022989"/>
    </source>
</evidence>
<protein>
    <recommendedName>
        <fullName evidence="6">EamA domain-containing protein</fullName>
    </recommendedName>
</protein>
<evidence type="ECO:0000256" key="5">
    <source>
        <dbReference type="SAM" id="Phobius"/>
    </source>
</evidence>
<gene>
    <name evidence="7" type="ORF">METZ01_LOCUS82180</name>
</gene>
<dbReference type="PANTHER" id="PTHR32322">
    <property type="entry name" value="INNER MEMBRANE TRANSPORTER"/>
    <property type="match status" value="1"/>
</dbReference>
<feature type="transmembrane region" description="Helical" evidence="5">
    <location>
        <begin position="245"/>
        <end position="265"/>
    </location>
</feature>
<dbReference type="AlphaFoldDB" id="A0A381UMD9"/>
<evidence type="ECO:0000256" key="4">
    <source>
        <dbReference type="ARBA" id="ARBA00023136"/>
    </source>
</evidence>
<keyword evidence="4 5" id="KW-0472">Membrane</keyword>
<evidence type="ECO:0000256" key="1">
    <source>
        <dbReference type="ARBA" id="ARBA00004141"/>
    </source>
</evidence>
<feature type="transmembrane region" description="Helical" evidence="5">
    <location>
        <begin position="216"/>
        <end position="238"/>
    </location>
</feature>
<feature type="transmembrane region" description="Helical" evidence="5">
    <location>
        <begin position="37"/>
        <end position="55"/>
    </location>
</feature>
<dbReference type="SUPFAM" id="SSF103481">
    <property type="entry name" value="Multidrug resistance efflux transporter EmrE"/>
    <property type="match status" value="2"/>
</dbReference>